<accession>A0A4Q9PBD1</accession>
<gene>
    <name evidence="1" type="ORF">BD310DRAFT_910336</name>
</gene>
<evidence type="ECO:0000313" key="2">
    <source>
        <dbReference type="Proteomes" id="UP000292082"/>
    </source>
</evidence>
<name>A0A4Q9PBD1_9APHY</name>
<dbReference type="Proteomes" id="UP000292082">
    <property type="component" value="Unassembled WGS sequence"/>
</dbReference>
<protein>
    <submittedName>
        <fullName evidence="1">Uncharacterized protein</fullName>
    </submittedName>
</protein>
<dbReference type="AlphaFoldDB" id="A0A4Q9PBD1"/>
<organism evidence="1 2">
    <name type="scientific">Dichomitus squalens</name>
    <dbReference type="NCBI Taxonomy" id="114155"/>
    <lineage>
        <taxon>Eukaryota</taxon>
        <taxon>Fungi</taxon>
        <taxon>Dikarya</taxon>
        <taxon>Basidiomycota</taxon>
        <taxon>Agaricomycotina</taxon>
        <taxon>Agaricomycetes</taxon>
        <taxon>Polyporales</taxon>
        <taxon>Polyporaceae</taxon>
        <taxon>Dichomitus</taxon>
    </lineage>
</organism>
<evidence type="ECO:0000313" key="1">
    <source>
        <dbReference type="EMBL" id="TBU52009.1"/>
    </source>
</evidence>
<reference evidence="1 2" key="1">
    <citation type="submission" date="2019-01" db="EMBL/GenBank/DDBJ databases">
        <title>Draft genome sequences of three monokaryotic isolates of the white-rot basidiomycete fungus Dichomitus squalens.</title>
        <authorList>
            <consortium name="DOE Joint Genome Institute"/>
            <person name="Lopez S.C."/>
            <person name="Andreopoulos B."/>
            <person name="Pangilinan J."/>
            <person name="Lipzen A."/>
            <person name="Riley R."/>
            <person name="Ahrendt S."/>
            <person name="Ng V."/>
            <person name="Barry K."/>
            <person name="Daum C."/>
            <person name="Grigoriev I.V."/>
            <person name="Hilden K.S."/>
            <person name="Makela M.R."/>
            <person name="de Vries R.P."/>
        </authorList>
    </citation>
    <scope>NUCLEOTIDE SEQUENCE [LARGE SCALE GENOMIC DNA]</scope>
    <source>
        <strain evidence="1 2">CBS 464.89</strain>
    </source>
</reference>
<dbReference type="EMBL" id="ML145272">
    <property type="protein sequence ID" value="TBU52009.1"/>
    <property type="molecule type" value="Genomic_DNA"/>
</dbReference>
<proteinExistence type="predicted"/>
<keyword evidence="2" id="KW-1185">Reference proteome</keyword>
<sequence length="125" mass="13802">MEHAVGVVNLSRFIGEAKLLPTAYVVCCTLGASITKGFEREDGSREVLSPEDLSRCFGITNALIAASIAAASRVYTSQPGYESVKEVLCASCYKMVQERDGQVRREIWGRHPEIFDIEVPGWTFN</sequence>